<accession>A0AA39JZC1</accession>
<gene>
    <name evidence="1" type="ORF">EV421DRAFT_1732638</name>
</gene>
<reference evidence="1" key="1">
    <citation type="submission" date="2023-06" db="EMBL/GenBank/DDBJ databases">
        <authorList>
            <consortium name="Lawrence Berkeley National Laboratory"/>
            <person name="Ahrendt S."/>
            <person name="Sahu N."/>
            <person name="Indic B."/>
            <person name="Wong-Bajracharya J."/>
            <person name="Merenyi Z."/>
            <person name="Ke H.-M."/>
            <person name="Monk M."/>
            <person name="Kocsube S."/>
            <person name="Drula E."/>
            <person name="Lipzen A."/>
            <person name="Balint B."/>
            <person name="Henrissat B."/>
            <person name="Andreopoulos B."/>
            <person name="Martin F.M."/>
            <person name="Harder C.B."/>
            <person name="Rigling D."/>
            <person name="Ford K.L."/>
            <person name="Foster G.D."/>
            <person name="Pangilinan J."/>
            <person name="Papanicolaou A."/>
            <person name="Barry K."/>
            <person name="LaButti K."/>
            <person name="Viragh M."/>
            <person name="Koriabine M."/>
            <person name="Yan M."/>
            <person name="Riley R."/>
            <person name="Champramary S."/>
            <person name="Plett K.L."/>
            <person name="Tsai I.J."/>
            <person name="Slot J."/>
            <person name="Sipos G."/>
            <person name="Plett J."/>
            <person name="Nagy L.G."/>
            <person name="Grigoriev I.V."/>
        </authorList>
    </citation>
    <scope>NUCLEOTIDE SEQUENCE</scope>
    <source>
        <strain evidence="1">FPL87.14</strain>
    </source>
</reference>
<sequence length="177" mass="20340">MSPTQSRAYKLSSFIPIVMETTPSMMPDLLLPWNQAKKKLQRPPDRAWQIQHLRQLHILLHADELADRLSWIHLHDRIQYVIETGSQTVTTPDWMKDGSVQRMVCLSELDVGCSLGWVRRWQGHILTSLQVPQIMMPKPEDSLMRTGHGHMACCLQGNLPQDLSNICRGGPKHYQNL</sequence>
<dbReference type="EMBL" id="JAUEPT010000008">
    <property type="protein sequence ID" value="KAK0449368.1"/>
    <property type="molecule type" value="Genomic_DNA"/>
</dbReference>
<evidence type="ECO:0000313" key="1">
    <source>
        <dbReference type="EMBL" id="KAK0449368.1"/>
    </source>
</evidence>
<organism evidence="1 2">
    <name type="scientific">Armillaria borealis</name>
    <dbReference type="NCBI Taxonomy" id="47425"/>
    <lineage>
        <taxon>Eukaryota</taxon>
        <taxon>Fungi</taxon>
        <taxon>Dikarya</taxon>
        <taxon>Basidiomycota</taxon>
        <taxon>Agaricomycotina</taxon>
        <taxon>Agaricomycetes</taxon>
        <taxon>Agaricomycetidae</taxon>
        <taxon>Agaricales</taxon>
        <taxon>Marasmiineae</taxon>
        <taxon>Physalacriaceae</taxon>
        <taxon>Armillaria</taxon>
    </lineage>
</organism>
<comment type="caution">
    <text evidence="1">The sequence shown here is derived from an EMBL/GenBank/DDBJ whole genome shotgun (WGS) entry which is preliminary data.</text>
</comment>
<proteinExistence type="predicted"/>
<evidence type="ECO:0000313" key="2">
    <source>
        <dbReference type="Proteomes" id="UP001175226"/>
    </source>
</evidence>
<keyword evidence="2" id="KW-1185">Reference proteome</keyword>
<protein>
    <submittedName>
        <fullName evidence="1">Uncharacterized protein</fullName>
    </submittedName>
</protein>
<name>A0AA39JZC1_9AGAR</name>
<dbReference type="Proteomes" id="UP001175226">
    <property type="component" value="Unassembled WGS sequence"/>
</dbReference>
<dbReference type="AlphaFoldDB" id="A0AA39JZC1"/>